<reference evidence="2" key="2">
    <citation type="journal article" date="2009" name="Fungal Genet. Biol.">
        <title>The 2008 update of the Aspergillus nidulans genome annotation: a community effort.</title>
        <authorList>
            <person name="Wortman J.R."/>
            <person name="Gilsenan J.M."/>
            <person name="Joardar V."/>
            <person name="Deegan J."/>
            <person name="Clutterbuck J."/>
            <person name="Andersen M.R."/>
            <person name="Archer D."/>
            <person name="Bencina M."/>
            <person name="Braus G."/>
            <person name="Coutinho P."/>
            <person name="von Dohren H."/>
            <person name="Doonan J."/>
            <person name="Driessen A.J."/>
            <person name="Durek P."/>
            <person name="Espeso E."/>
            <person name="Fekete E."/>
            <person name="Flipphi M."/>
            <person name="Estrada C.G."/>
            <person name="Geysens S."/>
            <person name="Goldman G."/>
            <person name="de Groot P.W."/>
            <person name="Hansen K."/>
            <person name="Harris S.D."/>
            <person name="Heinekamp T."/>
            <person name="Helmstaedt K."/>
            <person name="Henrissat B."/>
            <person name="Hofmann G."/>
            <person name="Homan T."/>
            <person name="Horio T."/>
            <person name="Horiuchi H."/>
            <person name="James S."/>
            <person name="Jones M."/>
            <person name="Karaffa L."/>
            <person name="Karanyi Z."/>
            <person name="Kato M."/>
            <person name="Keller N."/>
            <person name="Kelly D.E."/>
            <person name="Kiel J.A."/>
            <person name="Kim J.M."/>
            <person name="van der Klei I.J."/>
            <person name="Klis F.M."/>
            <person name="Kovalchuk A."/>
            <person name="Krasevec N."/>
            <person name="Kubicek C.P."/>
            <person name="Liu B."/>
            <person name="Maccabe A."/>
            <person name="Meyer V."/>
            <person name="Mirabito P."/>
            <person name="Miskei M."/>
            <person name="Mos M."/>
            <person name="Mullins J."/>
            <person name="Nelson D.R."/>
            <person name="Nielsen J."/>
            <person name="Oakley B.R."/>
            <person name="Osmani S.A."/>
            <person name="Pakula T."/>
            <person name="Paszewski A."/>
            <person name="Paulsen I."/>
            <person name="Pilsyk S."/>
            <person name="Pocsi I."/>
            <person name="Punt P.J."/>
            <person name="Ram A.F."/>
            <person name="Ren Q."/>
            <person name="Robellet X."/>
            <person name="Robson G."/>
            <person name="Seiboth B."/>
            <person name="van Solingen P."/>
            <person name="Specht T."/>
            <person name="Sun J."/>
            <person name="Taheri-Talesh N."/>
            <person name="Takeshita N."/>
            <person name="Ussery D."/>
            <person name="vanKuyk P.A."/>
            <person name="Visser H."/>
            <person name="van de Vondervoort P.J."/>
            <person name="de Vries R.P."/>
            <person name="Walton J."/>
            <person name="Xiang X."/>
            <person name="Xiong Y."/>
            <person name="Zeng A.P."/>
            <person name="Brandt B.W."/>
            <person name="Cornell M.J."/>
            <person name="van den Hondel C.A."/>
            <person name="Visser J."/>
            <person name="Oliver S.G."/>
            <person name="Turner G."/>
        </authorList>
    </citation>
    <scope>GENOME REANNOTATION</scope>
    <source>
        <strain evidence="2">FGSC A4 / ATCC 38163 / CBS 112.46 / NRRL 194 / M139</strain>
    </source>
</reference>
<dbReference type="RefSeq" id="XP_050467229.1">
    <property type="nucleotide sequence ID" value="XM_050611177.1"/>
</dbReference>
<dbReference type="InParanoid" id="C8V5F0"/>
<protein>
    <submittedName>
        <fullName evidence="1">Uncharacterized protein</fullName>
    </submittedName>
</protein>
<gene>
    <name evidence="1" type="ORF">ANIA_11585</name>
</gene>
<dbReference type="AlphaFoldDB" id="C8V5F0"/>
<accession>C8V5F0</accession>
<dbReference type="EMBL" id="BN001302">
    <property type="protein sequence ID" value="CBF73625.1"/>
    <property type="molecule type" value="Genomic_DNA"/>
</dbReference>
<dbReference type="GeneID" id="74897150"/>
<evidence type="ECO:0000313" key="1">
    <source>
        <dbReference type="EMBL" id="CBF73625.1"/>
    </source>
</evidence>
<keyword evidence="2" id="KW-1185">Reference proteome</keyword>
<evidence type="ECO:0000313" key="2">
    <source>
        <dbReference type="Proteomes" id="UP000000560"/>
    </source>
</evidence>
<reference evidence="2" key="1">
    <citation type="journal article" date="2005" name="Nature">
        <title>Sequencing of Aspergillus nidulans and comparative analysis with A. fumigatus and A. oryzae.</title>
        <authorList>
            <person name="Galagan J.E."/>
            <person name="Calvo S.E."/>
            <person name="Cuomo C."/>
            <person name="Ma L.J."/>
            <person name="Wortman J.R."/>
            <person name="Batzoglou S."/>
            <person name="Lee S.I."/>
            <person name="Basturkmen M."/>
            <person name="Spevak C.C."/>
            <person name="Clutterbuck J."/>
            <person name="Kapitonov V."/>
            <person name="Jurka J."/>
            <person name="Scazzocchio C."/>
            <person name="Farman M."/>
            <person name="Butler J."/>
            <person name="Purcell S."/>
            <person name="Harris S."/>
            <person name="Braus G.H."/>
            <person name="Draht O."/>
            <person name="Busch S."/>
            <person name="D'Enfert C."/>
            <person name="Bouchier C."/>
            <person name="Goldman G.H."/>
            <person name="Bell-Pedersen D."/>
            <person name="Griffiths-Jones S."/>
            <person name="Doonan J.H."/>
            <person name="Yu J."/>
            <person name="Vienken K."/>
            <person name="Pain A."/>
            <person name="Freitag M."/>
            <person name="Selker E.U."/>
            <person name="Archer D.B."/>
            <person name="Penalva M.A."/>
            <person name="Oakley B.R."/>
            <person name="Momany M."/>
            <person name="Tanaka T."/>
            <person name="Kumagai T."/>
            <person name="Asai K."/>
            <person name="Machida M."/>
            <person name="Nierman W.C."/>
            <person name="Denning D.W."/>
            <person name="Caddick M."/>
            <person name="Hynes M."/>
            <person name="Paoletti M."/>
            <person name="Fischer R."/>
            <person name="Miller B."/>
            <person name="Dyer P."/>
            <person name="Sachs M.S."/>
            <person name="Osmani S.A."/>
            <person name="Birren B.W."/>
        </authorList>
    </citation>
    <scope>NUCLEOTIDE SEQUENCE [LARGE SCALE GENOMIC DNA]</scope>
    <source>
        <strain evidence="2">FGSC A4 / ATCC 38163 / CBS 112.46 / NRRL 194 / M139</strain>
    </source>
</reference>
<dbReference type="KEGG" id="ani:ANIA_11585"/>
<dbReference type="HOGENOM" id="CLU_2440834_0_0_1"/>
<sequence>MTPPLVPPAQPGDTNFGLIPFSARRLELDWNIFAALDGSPQTSSPRPWKVLLLSNNISGNVMVSVCYHDIKLFYLKDPDKPNSSCTAIIN</sequence>
<dbReference type="VEuPathDB" id="FungiDB:AN11585"/>
<proteinExistence type="predicted"/>
<dbReference type="Proteomes" id="UP000000560">
    <property type="component" value="Chromosome II"/>
</dbReference>
<name>C8V5F0_EMENI</name>
<organism evidence="1 2">
    <name type="scientific">Emericella nidulans (strain FGSC A4 / ATCC 38163 / CBS 112.46 / NRRL 194 / M139)</name>
    <name type="common">Aspergillus nidulans</name>
    <dbReference type="NCBI Taxonomy" id="227321"/>
    <lineage>
        <taxon>Eukaryota</taxon>
        <taxon>Fungi</taxon>
        <taxon>Dikarya</taxon>
        <taxon>Ascomycota</taxon>
        <taxon>Pezizomycotina</taxon>
        <taxon>Eurotiomycetes</taxon>
        <taxon>Eurotiomycetidae</taxon>
        <taxon>Eurotiales</taxon>
        <taxon>Aspergillaceae</taxon>
        <taxon>Aspergillus</taxon>
        <taxon>Aspergillus subgen. Nidulantes</taxon>
    </lineage>
</organism>
<dbReference type="OrthoDB" id="4507027at2759"/>